<dbReference type="AlphaFoldDB" id="A0A5B6W8E1"/>
<keyword evidence="3" id="KW-1185">Reference proteome</keyword>
<dbReference type="InterPro" id="IPR043128">
    <property type="entry name" value="Rev_trsase/Diguanyl_cyclase"/>
</dbReference>
<dbReference type="InterPro" id="IPR050951">
    <property type="entry name" value="Retrovirus_Pol_polyprotein"/>
</dbReference>
<accession>A0A5B6W8E1</accession>
<dbReference type="Proteomes" id="UP000325315">
    <property type="component" value="Unassembled WGS sequence"/>
</dbReference>
<dbReference type="Pfam" id="PF17921">
    <property type="entry name" value="Integrase_H2C2"/>
    <property type="match status" value="1"/>
</dbReference>
<dbReference type="Pfam" id="PF00078">
    <property type="entry name" value="RVT_1"/>
    <property type="match status" value="1"/>
</dbReference>
<dbReference type="InterPro" id="IPR043502">
    <property type="entry name" value="DNA/RNA_pol_sf"/>
</dbReference>
<dbReference type="PANTHER" id="PTHR37984">
    <property type="entry name" value="PROTEIN CBG26694"/>
    <property type="match status" value="1"/>
</dbReference>
<evidence type="ECO:0000313" key="3">
    <source>
        <dbReference type="Proteomes" id="UP000325315"/>
    </source>
</evidence>
<name>A0A5B6W8E1_9ROSI</name>
<dbReference type="CDD" id="cd01647">
    <property type="entry name" value="RT_LTR"/>
    <property type="match status" value="1"/>
</dbReference>
<dbReference type="Gene3D" id="1.10.340.70">
    <property type="match status" value="1"/>
</dbReference>
<comment type="caution">
    <text evidence="2">The sequence shown here is derived from an EMBL/GenBank/DDBJ whole genome shotgun (WGS) entry which is preliminary data.</text>
</comment>
<reference evidence="3" key="1">
    <citation type="journal article" date="2019" name="Plant Biotechnol. J.">
        <title>Genome sequencing of the Australian wild diploid species Gossypium australe highlights disease resistance and delayed gland morphogenesis.</title>
        <authorList>
            <person name="Cai Y."/>
            <person name="Cai X."/>
            <person name="Wang Q."/>
            <person name="Wang P."/>
            <person name="Zhang Y."/>
            <person name="Cai C."/>
            <person name="Xu Y."/>
            <person name="Wang K."/>
            <person name="Zhou Z."/>
            <person name="Wang C."/>
            <person name="Geng S."/>
            <person name="Li B."/>
            <person name="Dong Q."/>
            <person name="Hou Y."/>
            <person name="Wang H."/>
            <person name="Ai P."/>
            <person name="Liu Z."/>
            <person name="Yi F."/>
            <person name="Sun M."/>
            <person name="An G."/>
            <person name="Cheng J."/>
            <person name="Zhang Y."/>
            <person name="Shi Q."/>
            <person name="Xie Y."/>
            <person name="Shi X."/>
            <person name="Chang Y."/>
            <person name="Huang F."/>
            <person name="Chen Y."/>
            <person name="Hong S."/>
            <person name="Mi L."/>
            <person name="Sun Q."/>
            <person name="Zhang L."/>
            <person name="Zhou B."/>
            <person name="Peng R."/>
            <person name="Zhang X."/>
            <person name="Liu F."/>
        </authorList>
    </citation>
    <scope>NUCLEOTIDE SEQUENCE [LARGE SCALE GENOMIC DNA]</scope>
    <source>
        <strain evidence="3">cv. PA1801</strain>
    </source>
</reference>
<dbReference type="OrthoDB" id="111931at2759"/>
<dbReference type="PANTHER" id="PTHR37984:SF5">
    <property type="entry name" value="PROTEIN NYNRIN-LIKE"/>
    <property type="match status" value="1"/>
</dbReference>
<dbReference type="SUPFAM" id="SSF56672">
    <property type="entry name" value="DNA/RNA polymerases"/>
    <property type="match status" value="1"/>
</dbReference>
<feature type="domain" description="Reverse transcriptase" evidence="1">
    <location>
        <begin position="1"/>
        <end position="99"/>
    </location>
</feature>
<sequence length="373" mass="43374">MPKIASRTRYGHYEFLVMPFGLTNTPAVFMDLMNRIFRPYLDKFVVVFIDDILIYFRDDSEHAKHLSIVLQTLRDKKFFAKFSKSEFWLQEVRFLGHIVSAEGIRVDPSKISIIIDWKPPRNVSEVRSFLGLVEYYQRFVKGFSMITTPMTKLLQKDVKFEWFEKCQKSFEQLKALLTEAPVLDLNLRKRRWLELLKDYELVIDYHPGKANVVTDALCRKSLFPLRAMNTRVTLSDDGSILAELKARPLFLQQICEAQKSRICVPRDTELIQKILHEAHSGCLSVHLGSTKMYNNLKKLYLLSGMKRDISEFVLKCLISQQVKVGHQVPSGLVQPAMIPERKWDKITMDFVTGLPLTPKKKDSVWVVVDRLTK</sequence>
<gene>
    <name evidence="2" type="ORF">EPI10_011416</name>
</gene>
<dbReference type="EMBL" id="SMMG02000004">
    <property type="protein sequence ID" value="KAA3477534.1"/>
    <property type="molecule type" value="Genomic_DNA"/>
</dbReference>
<dbReference type="Gene3D" id="3.30.70.270">
    <property type="match status" value="2"/>
</dbReference>
<dbReference type="InterPro" id="IPR000477">
    <property type="entry name" value="RT_dom"/>
</dbReference>
<dbReference type="FunFam" id="3.30.70.270:FF:000020">
    <property type="entry name" value="Transposon Tf2-6 polyprotein-like Protein"/>
    <property type="match status" value="1"/>
</dbReference>
<dbReference type="PROSITE" id="PS50878">
    <property type="entry name" value="RT_POL"/>
    <property type="match status" value="1"/>
</dbReference>
<organism evidence="2 3">
    <name type="scientific">Gossypium australe</name>
    <dbReference type="NCBI Taxonomy" id="47621"/>
    <lineage>
        <taxon>Eukaryota</taxon>
        <taxon>Viridiplantae</taxon>
        <taxon>Streptophyta</taxon>
        <taxon>Embryophyta</taxon>
        <taxon>Tracheophyta</taxon>
        <taxon>Spermatophyta</taxon>
        <taxon>Magnoliopsida</taxon>
        <taxon>eudicotyledons</taxon>
        <taxon>Gunneridae</taxon>
        <taxon>Pentapetalae</taxon>
        <taxon>rosids</taxon>
        <taxon>malvids</taxon>
        <taxon>Malvales</taxon>
        <taxon>Malvaceae</taxon>
        <taxon>Malvoideae</taxon>
        <taxon>Gossypium</taxon>
    </lineage>
</organism>
<evidence type="ECO:0000313" key="2">
    <source>
        <dbReference type="EMBL" id="KAA3477534.1"/>
    </source>
</evidence>
<protein>
    <submittedName>
        <fullName evidence="2">DNA/RNA polymerases superfamily protein</fullName>
    </submittedName>
</protein>
<dbReference type="InterPro" id="IPR041588">
    <property type="entry name" value="Integrase_H2C2"/>
</dbReference>
<proteinExistence type="predicted"/>
<evidence type="ECO:0000259" key="1">
    <source>
        <dbReference type="PROSITE" id="PS50878"/>
    </source>
</evidence>